<keyword evidence="4" id="KW-0130">Cell adhesion</keyword>
<evidence type="ECO:0008006" key="9">
    <source>
        <dbReference type="Google" id="ProtNLM"/>
    </source>
</evidence>
<evidence type="ECO:0000256" key="3">
    <source>
        <dbReference type="ARBA" id="ARBA00022729"/>
    </source>
</evidence>
<name>A0A8B9HMR4_ASTMX</name>
<organism evidence="7 8">
    <name type="scientific">Astyanax mexicanus</name>
    <name type="common">Blind cave fish</name>
    <name type="synonym">Astyanax fasciatus mexicanus</name>
    <dbReference type="NCBI Taxonomy" id="7994"/>
    <lineage>
        <taxon>Eukaryota</taxon>
        <taxon>Metazoa</taxon>
        <taxon>Chordata</taxon>
        <taxon>Craniata</taxon>
        <taxon>Vertebrata</taxon>
        <taxon>Euteleostomi</taxon>
        <taxon>Actinopterygii</taxon>
        <taxon>Neopterygii</taxon>
        <taxon>Teleostei</taxon>
        <taxon>Ostariophysi</taxon>
        <taxon>Characiformes</taxon>
        <taxon>Characoidei</taxon>
        <taxon>Acestrorhamphidae</taxon>
        <taxon>Acestrorhamphinae</taxon>
        <taxon>Astyanax</taxon>
    </lineage>
</organism>
<comment type="subcellular location">
    <subcellularLocation>
        <location evidence="1">Membrane</location>
    </subcellularLocation>
</comment>
<sequence>MLFFRNPTAWNLMTLQQMEILPLHLKKDFWEKFSSSVKRRYLGSFLQFLKKKIPMWRLSRLHQESTVARFRRSADCIVGNITTLTIMDDAFPLQYDSTQFDLCLDATVLNDNLAAVTEKVVDESLEMIILDKLNQLYPSGLPESVVQLLGSTSRVANVSDISKWNITTIDTLSSLMNSDNGDWTSEQSKAVIMKYLSVEGNTLGTAELNAINSNLCSLDVSVLNTITADSLQNANTLNVSLCSTDRKSALYSIANSSFSSQRSDPTMFYQMISPYLGNSHLDTHTVLTWYKLKH</sequence>
<dbReference type="Ensembl" id="ENSAMXT00005013865.1">
    <property type="protein sequence ID" value="ENSAMXP00005012516.1"/>
    <property type="gene ID" value="ENSAMXG00005006767.1"/>
</dbReference>
<dbReference type="Proteomes" id="UP000694621">
    <property type="component" value="Unplaced"/>
</dbReference>
<dbReference type="GO" id="GO:0009986">
    <property type="term" value="C:cell surface"/>
    <property type="evidence" value="ECO:0007669"/>
    <property type="project" value="TreeGrafter"/>
</dbReference>
<dbReference type="InterPro" id="IPR010335">
    <property type="entry name" value="Mesothelin"/>
</dbReference>
<dbReference type="GO" id="GO:0007160">
    <property type="term" value="P:cell-matrix adhesion"/>
    <property type="evidence" value="ECO:0007669"/>
    <property type="project" value="TreeGrafter"/>
</dbReference>
<evidence type="ECO:0000256" key="5">
    <source>
        <dbReference type="ARBA" id="ARBA00023136"/>
    </source>
</evidence>
<reference evidence="7" key="1">
    <citation type="submission" date="2025-08" db="UniProtKB">
        <authorList>
            <consortium name="Ensembl"/>
        </authorList>
    </citation>
    <scope>IDENTIFICATION</scope>
</reference>
<dbReference type="Pfam" id="PF06060">
    <property type="entry name" value="Mesothelin"/>
    <property type="match status" value="1"/>
</dbReference>
<dbReference type="InterPro" id="IPR026664">
    <property type="entry name" value="Stereocilin-rel"/>
</dbReference>
<protein>
    <recommendedName>
        <fullName evidence="9">Mesothelin-like protein</fullName>
    </recommendedName>
</protein>
<evidence type="ECO:0000256" key="1">
    <source>
        <dbReference type="ARBA" id="ARBA00004370"/>
    </source>
</evidence>
<dbReference type="GO" id="GO:0016020">
    <property type="term" value="C:membrane"/>
    <property type="evidence" value="ECO:0007669"/>
    <property type="project" value="UniProtKB-SubCell"/>
</dbReference>
<dbReference type="AlphaFoldDB" id="A0A8B9HMR4"/>
<dbReference type="PANTHER" id="PTHR23412:SF6">
    <property type="entry name" value="MESOTHELIN"/>
    <property type="match status" value="1"/>
</dbReference>
<evidence type="ECO:0000313" key="8">
    <source>
        <dbReference type="Proteomes" id="UP000694621"/>
    </source>
</evidence>
<keyword evidence="5" id="KW-0472">Membrane</keyword>
<dbReference type="PANTHER" id="PTHR23412">
    <property type="entry name" value="STEREOCILIN RELATED"/>
    <property type="match status" value="1"/>
</dbReference>
<evidence type="ECO:0000256" key="4">
    <source>
        <dbReference type="ARBA" id="ARBA00022889"/>
    </source>
</evidence>
<accession>A0A8B9HMR4</accession>
<evidence type="ECO:0000256" key="6">
    <source>
        <dbReference type="ARBA" id="ARBA00023180"/>
    </source>
</evidence>
<proteinExistence type="inferred from homology"/>
<keyword evidence="6" id="KW-0325">Glycoprotein</keyword>
<evidence type="ECO:0000313" key="7">
    <source>
        <dbReference type="Ensembl" id="ENSAMXP00005012516.1"/>
    </source>
</evidence>
<evidence type="ECO:0000256" key="2">
    <source>
        <dbReference type="ARBA" id="ARBA00011016"/>
    </source>
</evidence>
<keyword evidence="3" id="KW-0732">Signal</keyword>
<comment type="similarity">
    <text evidence="2">Belongs to the mesothelin family.</text>
</comment>